<dbReference type="InterPro" id="IPR003495">
    <property type="entry name" value="CobW/HypB/UreG_nucleotide-bd"/>
</dbReference>
<keyword evidence="2" id="KW-0378">Hydrolase</keyword>
<dbReference type="Pfam" id="PF02492">
    <property type="entry name" value="cobW"/>
    <property type="match status" value="1"/>
</dbReference>
<dbReference type="InterPro" id="IPR011629">
    <property type="entry name" value="CobW-like_C"/>
</dbReference>
<dbReference type="GO" id="GO:0016787">
    <property type="term" value="F:hydrolase activity"/>
    <property type="evidence" value="ECO:0007669"/>
    <property type="project" value="UniProtKB-KW"/>
</dbReference>
<keyword evidence="3" id="KW-0143">Chaperone</keyword>
<evidence type="ECO:0000259" key="8">
    <source>
        <dbReference type="SMART" id="SM00833"/>
    </source>
</evidence>
<evidence type="ECO:0000256" key="3">
    <source>
        <dbReference type="ARBA" id="ARBA00023186"/>
    </source>
</evidence>
<evidence type="ECO:0000313" key="9">
    <source>
        <dbReference type="EMBL" id="RAI40762.1"/>
    </source>
</evidence>
<feature type="domain" description="CobW C-terminal" evidence="8">
    <location>
        <begin position="284"/>
        <end position="378"/>
    </location>
</feature>
<dbReference type="RefSeq" id="WP_111356049.1">
    <property type="nucleotide sequence ID" value="NZ_NHSK01000021.1"/>
</dbReference>
<evidence type="ECO:0000256" key="2">
    <source>
        <dbReference type="ARBA" id="ARBA00022801"/>
    </source>
</evidence>
<accession>A0A327KTV9</accession>
<dbReference type="EMBL" id="NPEU01000033">
    <property type="protein sequence ID" value="RAI40762.1"/>
    <property type="molecule type" value="Genomic_DNA"/>
</dbReference>
<evidence type="ECO:0000256" key="6">
    <source>
        <dbReference type="ARBA" id="ARBA00049117"/>
    </source>
</evidence>
<dbReference type="SUPFAM" id="SSF90002">
    <property type="entry name" value="Hypothetical protein YjiA, C-terminal domain"/>
    <property type="match status" value="1"/>
</dbReference>
<dbReference type="Pfam" id="PF07683">
    <property type="entry name" value="CobW_C"/>
    <property type="match status" value="1"/>
</dbReference>
<comment type="similarity">
    <text evidence="4">Belongs to the SIMIBI class G3E GTPase family. ZNG1 subfamily.</text>
</comment>
<dbReference type="CDD" id="cd03112">
    <property type="entry name" value="CobW-like"/>
    <property type="match status" value="1"/>
</dbReference>
<dbReference type="GO" id="GO:0000166">
    <property type="term" value="F:nucleotide binding"/>
    <property type="evidence" value="ECO:0007669"/>
    <property type="project" value="UniProtKB-KW"/>
</dbReference>
<evidence type="ECO:0000256" key="5">
    <source>
        <dbReference type="ARBA" id="ARBA00045658"/>
    </source>
</evidence>
<dbReference type="OrthoDB" id="9808822at2"/>
<evidence type="ECO:0000256" key="1">
    <source>
        <dbReference type="ARBA" id="ARBA00022741"/>
    </source>
</evidence>
<reference evidence="9 10" key="1">
    <citation type="submission" date="2017-07" db="EMBL/GenBank/DDBJ databases">
        <title>Draft Genome Sequences of Select Purple Nonsulfur Bacteria.</title>
        <authorList>
            <person name="Lasarre B."/>
            <person name="Mckinlay J.B."/>
        </authorList>
    </citation>
    <scope>NUCLEOTIDE SEQUENCE [LARGE SCALE GENOMIC DNA]</scope>
    <source>
        <strain evidence="9 10">DSM 11907</strain>
    </source>
</reference>
<name>A0A327KTV9_9BRAD</name>
<dbReference type="PANTHER" id="PTHR13748">
    <property type="entry name" value="COBW-RELATED"/>
    <property type="match status" value="1"/>
</dbReference>
<keyword evidence="10" id="KW-1185">Reference proteome</keyword>
<dbReference type="Gene3D" id="3.30.1220.10">
    <property type="entry name" value="CobW-like, C-terminal domain"/>
    <property type="match status" value="1"/>
</dbReference>
<proteinExistence type="inferred from homology"/>
<dbReference type="GO" id="GO:0005737">
    <property type="term" value="C:cytoplasm"/>
    <property type="evidence" value="ECO:0007669"/>
    <property type="project" value="TreeGrafter"/>
</dbReference>
<dbReference type="AlphaFoldDB" id="A0A327KTV9"/>
<feature type="region of interest" description="Disordered" evidence="7">
    <location>
        <begin position="232"/>
        <end position="274"/>
    </location>
</feature>
<comment type="function">
    <text evidence="5">Zinc chaperone that directly transfers zinc cofactor to target proteins, thereby activating them. Zinc is transferred from the CXCC motif in the GTPase domain to the zinc binding site in target proteins in a process requiring GTP hydrolysis.</text>
</comment>
<dbReference type="SUPFAM" id="SSF52540">
    <property type="entry name" value="P-loop containing nucleoside triphosphate hydrolases"/>
    <property type="match status" value="1"/>
</dbReference>
<dbReference type="Gene3D" id="3.40.50.300">
    <property type="entry name" value="P-loop containing nucleotide triphosphate hydrolases"/>
    <property type="match status" value="1"/>
</dbReference>
<gene>
    <name evidence="9" type="ORF">CH338_05240</name>
</gene>
<keyword evidence="1" id="KW-0547">Nucleotide-binding</keyword>
<dbReference type="SMART" id="SM00833">
    <property type="entry name" value="CobW_C"/>
    <property type="match status" value="1"/>
</dbReference>
<organism evidence="9 10">
    <name type="scientific">Rhodoplanes elegans</name>
    <dbReference type="NCBI Taxonomy" id="29408"/>
    <lineage>
        <taxon>Bacteria</taxon>
        <taxon>Pseudomonadati</taxon>
        <taxon>Pseudomonadota</taxon>
        <taxon>Alphaproteobacteria</taxon>
        <taxon>Hyphomicrobiales</taxon>
        <taxon>Nitrobacteraceae</taxon>
        <taxon>Rhodoplanes</taxon>
    </lineage>
</organism>
<evidence type="ECO:0000313" key="10">
    <source>
        <dbReference type="Proteomes" id="UP000248863"/>
    </source>
</evidence>
<dbReference type="InterPro" id="IPR036627">
    <property type="entry name" value="CobW-likC_sf"/>
</dbReference>
<sequence length="390" mass="42260">MPETTDERLPVTLLTGFLGSGKTTLLNAWLRTTDLADAAVIVNEFGEIGIDHALIAASSDNTIELSTGCLCCTVRGDLVDTLRELTEKRASGEVKAFDRVVIETTGLADPAPVIQALMTMPVARRYRLTRVIATVDAVNGGTTLDRHPEAVKQAAVADEVVLTKADLASAADARDGLTARIRGLNPGARLHVSRPDRMPMPSELASADIYDPATKSADVLAWLNAEAYAGGHDGPLDGSGPTGHDHRHGHDHGHEHEHDHGDHDRDDGARAQHRHDVNRHDDAIGSFCLVYDEPLEWEHVAAWLDALVMAHGDDLLRVKGIMNIAGEPRPVVLQAVQHLFHPPAVLPAWPTPERRSQIVFIARALTRDYVAEVLDTVRQRRPASAPPPAN</sequence>
<comment type="caution">
    <text evidence="9">The sequence shown here is derived from an EMBL/GenBank/DDBJ whole genome shotgun (WGS) entry which is preliminary data.</text>
</comment>
<protein>
    <submittedName>
        <fullName evidence="9">GTP-binding protein</fullName>
    </submittedName>
</protein>
<dbReference type="PANTHER" id="PTHR13748:SF62">
    <property type="entry name" value="COBW DOMAIN-CONTAINING PROTEIN"/>
    <property type="match status" value="1"/>
</dbReference>
<evidence type="ECO:0000256" key="7">
    <source>
        <dbReference type="SAM" id="MobiDB-lite"/>
    </source>
</evidence>
<comment type="catalytic activity">
    <reaction evidence="6">
        <text>GTP + H2O = GDP + phosphate + H(+)</text>
        <dbReference type="Rhea" id="RHEA:19669"/>
        <dbReference type="ChEBI" id="CHEBI:15377"/>
        <dbReference type="ChEBI" id="CHEBI:15378"/>
        <dbReference type="ChEBI" id="CHEBI:37565"/>
        <dbReference type="ChEBI" id="CHEBI:43474"/>
        <dbReference type="ChEBI" id="CHEBI:58189"/>
    </reaction>
    <physiologicalReaction direction="left-to-right" evidence="6">
        <dbReference type="Rhea" id="RHEA:19670"/>
    </physiologicalReaction>
</comment>
<dbReference type="Proteomes" id="UP000248863">
    <property type="component" value="Unassembled WGS sequence"/>
</dbReference>
<dbReference type="InterPro" id="IPR051316">
    <property type="entry name" value="Zinc-reg_GTPase_activator"/>
</dbReference>
<dbReference type="InterPro" id="IPR027417">
    <property type="entry name" value="P-loop_NTPase"/>
</dbReference>
<evidence type="ECO:0000256" key="4">
    <source>
        <dbReference type="ARBA" id="ARBA00034320"/>
    </source>
</evidence>
<feature type="compositionally biased region" description="Basic and acidic residues" evidence="7">
    <location>
        <begin position="252"/>
        <end position="274"/>
    </location>
</feature>